<proteinExistence type="predicted"/>
<dbReference type="Pfam" id="PF01610">
    <property type="entry name" value="DDE_Tnp_ISL3"/>
    <property type="match status" value="1"/>
</dbReference>
<dbReference type="EMBL" id="JACRWH010000024">
    <property type="protein sequence ID" value="MBC6012463.1"/>
    <property type="molecule type" value="Genomic_DNA"/>
</dbReference>
<evidence type="ECO:0000313" key="2">
    <source>
        <dbReference type="EMBL" id="MBC6012463.1"/>
    </source>
</evidence>
<protein>
    <submittedName>
        <fullName evidence="2">Transposase</fullName>
    </submittedName>
</protein>
<sequence>EADKGQVVVCNKKVNNAIIENRNKIIKCIKNNANGYTNWSRFRNRVMYVLDPNATFSLEPREK</sequence>
<dbReference type="RefSeq" id="WP_186999121.1">
    <property type="nucleotide sequence ID" value="NZ_JACRWH010000024.1"/>
</dbReference>
<accession>A0ABR7KIK0</accession>
<feature type="domain" description="Transposase IS204/IS1001/IS1096/IS1165 DDE" evidence="1">
    <location>
        <begin position="9"/>
        <end position="46"/>
    </location>
</feature>
<comment type="caution">
    <text evidence="2">The sequence shown here is derived from an EMBL/GenBank/DDBJ whole genome shotgun (WGS) entry which is preliminary data.</text>
</comment>
<gene>
    <name evidence="2" type="ORF">H8911_06890</name>
</gene>
<reference evidence="2 3" key="1">
    <citation type="submission" date="2020-08" db="EMBL/GenBank/DDBJ databases">
        <authorList>
            <person name="Liu C."/>
            <person name="Sun Q."/>
        </authorList>
    </citation>
    <scope>NUCLEOTIDE SEQUENCE [LARGE SCALE GENOMIC DNA]</scope>
    <source>
        <strain evidence="2 3">L34</strain>
    </source>
</reference>
<name>A0ABR7KIK0_9FIRM</name>
<dbReference type="Proteomes" id="UP000649075">
    <property type="component" value="Unassembled WGS sequence"/>
</dbReference>
<dbReference type="InterPro" id="IPR002560">
    <property type="entry name" value="Transposase_DDE"/>
</dbReference>
<evidence type="ECO:0000259" key="1">
    <source>
        <dbReference type="Pfam" id="PF01610"/>
    </source>
</evidence>
<organism evidence="2 3">
    <name type="scientific">Holdemanella hominis</name>
    <dbReference type="NCBI Taxonomy" id="2764327"/>
    <lineage>
        <taxon>Bacteria</taxon>
        <taxon>Bacillati</taxon>
        <taxon>Bacillota</taxon>
        <taxon>Erysipelotrichia</taxon>
        <taxon>Erysipelotrichales</taxon>
        <taxon>Erysipelotrichaceae</taxon>
        <taxon>Holdemanella</taxon>
    </lineage>
</organism>
<keyword evidence="3" id="KW-1185">Reference proteome</keyword>
<evidence type="ECO:0000313" key="3">
    <source>
        <dbReference type="Proteomes" id="UP000649075"/>
    </source>
</evidence>
<feature type="non-terminal residue" evidence="2">
    <location>
        <position position="1"/>
    </location>
</feature>